<accession>A0A6J7KHB2</accession>
<dbReference type="AlphaFoldDB" id="A0A6J7KHB2"/>
<gene>
    <name evidence="1" type="ORF">UFOPK3772_01697</name>
</gene>
<name>A0A6J7KHB2_9ZZZZ</name>
<reference evidence="1" key="1">
    <citation type="submission" date="2020-05" db="EMBL/GenBank/DDBJ databases">
        <authorList>
            <person name="Chiriac C."/>
            <person name="Salcher M."/>
            <person name="Ghai R."/>
            <person name="Kavagutti S V."/>
        </authorList>
    </citation>
    <scope>NUCLEOTIDE SEQUENCE</scope>
</reference>
<dbReference type="EMBL" id="CAFBNE010000052">
    <property type="protein sequence ID" value="CAB4953384.1"/>
    <property type="molecule type" value="Genomic_DNA"/>
</dbReference>
<organism evidence="1">
    <name type="scientific">freshwater metagenome</name>
    <dbReference type="NCBI Taxonomy" id="449393"/>
    <lineage>
        <taxon>unclassified sequences</taxon>
        <taxon>metagenomes</taxon>
        <taxon>ecological metagenomes</taxon>
    </lineage>
</organism>
<evidence type="ECO:0000313" key="1">
    <source>
        <dbReference type="EMBL" id="CAB4953384.1"/>
    </source>
</evidence>
<protein>
    <submittedName>
        <fullName evidence="1">Unannotated protein</fullName>
    </submittedName>
</protein>
<proteinExistence type="predicted"/>
<sequence>MTTGSLCLTEILKSRKSCSSNSDASQSADSTRASGVALPYFASSRLSSEPAFTPMRIGVPVSLAARAISPTLPSNSLILPGFTRTAAHPASIAANTYFGWKWMSAITGIPDLRAICGSASASSWLGTATRTIWQPDAVSSAICCRVAFTSDVSVVHIDWTLIGASPPTSTGWVGCLRRICRDLRRGASTGGGTAGMPRLIVTCQVSLIPHAGACQPAHLPIPTLGT</sequence>